<dbReference type="InterPro" id="IPR051803">
    <property type="entry name" value="TA_system_RelE-like_toxin"/>
</dbReference>
<dbReference type="PANTHER" id="PTHR33755">
    <property type="entry name" value="TOXIN PARE1-RELATED"/>
    <property type="match status" value="1"/>
</dbReference>
<dbReference type="EMBL" id="AP018203">
    <property type="protein sequence ID" value="BAY57598.1"/>
    <property type="molecule type" value="Genomic_DNA"/>
</dbReference>
<evidence type="ECO:0000256" key="2">
    <source>
        <dbReference type="ARBA" id="ARBA00022649"/>
    </source>
</evidence>
<dbReference type="InterPro" id="IPR007712">
    <property type="entry name" value="RelE/ParE_toxin"/>
</dbReference>
<comment type="similarity">
    <text evidence="1">Belongs to the RelE toxin family.</text>
</comment>
<accession>A0A1Z4JLT9</accession>
<dbReference type="PANTHER" id="PTHR33755:SF5">
    <property type="entry name" value="TYPE II TOXIN-ANTITOXIN SYSTEM RELE_PARE FAMILY TOXIN"/>
    <property type="match status" value="1"/>
</dbReference>
<dbReference type="SUPFAM" id="SSF143011">
    <property type="entry name" value="RelE-like"/>
    <property type="match status" value="1"/>
</dbReference>
<sequence length="90" mass="10132">MRSQNTLQIADVDAIAEYIARDSPAYASSVVDQILKTTRSLEQFPLSGRTVPEFGDELLREKIVYSYRILYQVAGDEVTIVTVIHGKRTL</sequence>
<dbReference type="InterPro" id="IPR035093">
    <property type="entry name" value="RelE/ParE_toxin_dom_sf"/>
</dbReference>
<dbReference type="Pfam" id="PF05016">
    <property type="entry name" value="ParE_toxin"/>
    <property type="match status" value="1"/>
</dbReference>
<reference evidence="3 4" key="1">
    <citation type="submission" date="2017-06" db="EMBL/GenBank/DDBJ databases">
        <title>Genome sequencing of cyanobaciteial culture collection at National Institute for Environmental Studies (NIES).</title>
        <authorList>
            <person name="Hirose Y."/>
            <person name="Shimura Y."/>
            <person name="Fujisawa T."/>
            <person name="Nakamura Y."/>
            <person name="Kawachi M."/>
        </authorList>
    </citation>
    <scope>NUCLEOTIDE SEQUENCE [LARGE SCALE GENOMIC DNA]</scope>
    <source>
        <strain evidence="3 4">NIES-2135</strain>
    </source>
</reference>
<dbReference type="Proteomes" id="UP000217895">
    <property type="component" value="Chromosome"/>
</dbReference>
<dbReference type="Gene3D" id="3.30.2310.20">
    <property type="entry name" value="RelE-like"/>
    <property type="match status" value="1"/>
</dbReference>
<name>A0A1Z4JLT9_LEPBY</name>
<proteinExistence type="inferred from homology"/>
<protein>
    <submittedName>
        <fullName evidence="3">Addiction module antitoxin</fullName>
    </submittedName>
</protein>
<organism evidence="3 4">
    <name type="scientific">Leptolyngbya boryana NIES-2135</name>
    <dbReference type="NCBI Taxonomy" id="1973484"/>
    <lineage>
        <taxon>Bacteria</taxon>
        <taxon>Bacillati</taxon>
        <taxon>Cyanobacteriota</taxon>
        <taxon>Cyanophyceae</taxon>
        <taxon>Leptolyngbyales</taxon>
        <taxon>Leptolyngbyaceae</taxon>
        <taxon>Leptolyngbya group</taxon>
        <taxon>Leptolyngbya</taxon>
    </lineage>
</organism>
<evidence type="ECO:0000256" key="1">
    <source>
        <dbReference type="ARBA" id="ARBA00006226"/>
    </source>
</evidence>
<keyword evidence="4" id="KW-1185">Reference proteome</keyword>
<evidence type="ECO:0000313" key="4">
    <source>
        <dbReference type="Proteomes" id="UP000217895"/>
    </source>
</evidence>
<keyword evidence="2" id="KW-1277">Toxin-antitoxin system</keyword>
<evidence type="ECO:0000313" key="3">
    <source>
        <dbReference type="EMBL" id="BAY57598.1"/>
    </source>
</evidence>
<dbReference type="AlphaFoldDB" id="A0A1Z4JLT9"/>
<gene>
    <name evidence="3" type="ORF">NIES2135_44680</name>
</gene>